<dbReference type="AlphaFoldDB" id="E4TFZ9"/>
<proteinExistence type="inferred from homology"/>
<evidence type="ECO:0000256" key="2">
    <source>
        <dbReference type="ARBA" id="ARBA00005811"/>
    </source>
</evidence>
<keyword evidence="7" id="KW-0653">Protein transport</keyword>
<evidence type="ECO:0000256" key="4">
    <source>
        <dbReference type="ARBA" id="ARBA00022692"/>
    </source>
</evidence>
<dbReference type="PANTHER" id="PTHR30558">
    <property type="entry name" value="EXBD MEMBRANE COMPONENT OF PMF-DRIVEN MACROMOLECULE IMPORT SYSTEM"/>
    <property type="match status" value="1"/>
</dbReference>
<keyword evidence="5 8" id="KW-1133">Transmembrane helix</keyword>
<dbReference type="HOGENOM" id="CLU_085305_3_3_0"/>
<dbReference type="Proteomes" id="UP000007039">
    <property type="component" value="Chromosome"/>
</dbReference>
<dbReference type="Gene3D" id="3.30.420.270">
    <property type="match status" value="1"/>
</dbReference>
<evidence type="ECO:0000256" key="7">
    <source>
        <dbReference type="RuleBase" id="RU003879"/>
    </source>
</evidence>
<dbReference type="GO" id="GO:0015031">
    <property type="term" value="P:protein transport"/>
    <property type="evidence" value="ECO:0007669"/>
    <property type="project" value="UniProtKB-KW"/>
</dbReference>
<dbReference type="GO" id="GO:0022857">
    <property type="term" value="F:transmembrane transporter activity"/>
    <property type="evidence" value="ECO:0007669"/>
    <property type="project" value="InterPro"/>
</dbReference>
<dbReference type="InterPro" id="IPR003400">
    <property type="entry name" value="ExbD"/>
</dbReference>
<keyword evidence="3" id="KW-1003">Cell membrane</keyword>
<keyword evidence="4 7" id="KW-0812">Transmembrane</keyword>
<dbReference type="eggNOG" id="COG0848">
    <property type="taxonomic scope" value="Bacteria"/>
</dbReference>
<dbReference type="KEGG" id="cni:Calni_0637"/>
<feature type="transmembrane region" description="Helical" evidence="8">
    <location>
        <begin position="20"/>
        <end position="40"/>
    </location>
</feature>
<reference key="1">
    <citation type="submission" date="2010-11" db="EMBL/GenBank/DDBJ databases">
        <title>The complete genome of chromosome of Calditerrivibrio nitroreducens DSM 19672.</title>
        <authorList>
            <consortium name="US DOE Joint Genome Institute (JGI-PGF)"/>
            <person name="Lucas S."/>
            <person name="Copeland A."/>
            <person name="Lapidus A."/>
            <person name="Bruce D."/>
            <person name="Goodwin L."/>
            <person name="Pitluck S."/>
            <person name="Kyrpides N."/>
            <person name="Mavromatis K."/>
            <person name="Ivanova N."/>
            <person name="Mikhailova N."/>
            <person name="Zeytun A."/>
            <person name="Brettin T."/>
            <person name="Detter J.C."/>
            <person name="Tapia R."/>
            <person name="Han C."/>
            <person name="Land M."/>
            <person name="Hauser L."/>
            <person name="Markowitz V."/>
            <person name="Cheng J.-F."/>
            <person name="Hugenholtz P."/>
            <person name="Woyke T."/>
            <person name="Wu D."/>
            <person name="Spring S."/>
            <person name="Schroeder M."/>
            <person name="Brambilla E."/>
            <person name="Klenk H.-P."/>
            <person name="Eisen J.A."/>
        </authorList>
    </citation>
    <scope>NUCLEOTIDE SEQUENCE [LARGE SCALE GENOMIC DNA]</scope>
    <source>
        <strain>DSM 19672</strain>
    </source>
</reference>
<evidence type="ECO:0000313" key="10">
    <source>
        <dbReference type="Proteomes" id="UP000007039"/>
    </source>
</evidence>
<accession>E4TFZ9</accession>
<evidence type="ECO:0000256" key="8">
    <source>
        <dbReference type="SAM" id="Phobius"/>
    </source>
</evidence>
<comment type="similarity">
    <text evidence="2 7">Belongs to the ExbD/TolR family.</text>
</comment>
<comment type="subcellular location">
    <subcellularLocation>
        <location evidence="1">Cell membrane</location>
        <topology evidence="1">Single-pass membrane protein</topology>
    </subcellularLocation>
    <subcellularLocation>
        <location evidence="7">Cell membrane</location>
        <topology evidence="7">Single-pass type II membrane protein</topology>
    </subcellularLocation>
</comment>
<protein>
    <submittedName>
        <fullName evidence="9">Biopolymer transport protein ExbD/TolR</fullName>
    </submittedName>
</protein>
<keyword evidence="7" id="KW-0813">Transport</keyword>
<evidence type="ECO:0000256" key="3">
    <source>
        <dbReference type="ARBA" id="ARBA00022475"/>
    </source>
</evidence>
<evidence type="ECO:0000256" key="6">
    <source>
        <dbReference type="ARBA" id="ARBA00023136"/>
    </source>
</evidence>
<organism evidence="9 10">
    <name type="scientific">Calditerrivibrio nitroreducens (strain DSM 19672 / NBRC 101217 / Yu37-1)</name>
    <dbReference type="NCBI Taxonomy" id="768670"/>
    <lineage>
        <taxon>Bacteria</taxon>
        <taxon>Pseudomonadati</taxon>
        <taxon>Deferribacterota</taxon>
        <taxon>Deferribacteres</taxon>
        <taxon>Deferribacterales</taxon>
        <taxon>Calditerrivibrionaceae</taxon>
    </lineage>
</organism>
<keyword evidence="6 8" id="KW-0472">Membrane</keyword>
<keyword evidence="10" id="KW-1185">Reference proteome</keyword>
<dbReference type="GO" id="GO:0005886">
    <property type="term" value="C:plasma membrane"/>
    <property type="evidence" value="ECO:0007669"/>
    <property type="project" value="UniProtKB-SubCell"/>
</dbReference>
<sequence precursor="true">MKFRKDRIKNNGIEVPTTSITDIIFLIVLFLMVSATFTTYNINNLNISLPKAKGENVTETKTIVIAITKNREFSIENQRIDPNLIPSKLKEYHDKFPEASIMIQADKEALHGDVVYVMDESKKVGFNKLAIAAETEE</sequence>
<gene>
    <name evidence="9" type="ordered locus">Calni_0637</name>
</gene>
<evidence type="ECO:0000313" key="9">
    <source>
        <dbReference type="EMBL" id="ADR18549.1"/>
    </source>
</evidence>
<evidence type="ECO:0000256" key="5">
    <source>
        <dbReference type="ARBA" id="ARBA00022989"/>
    </source>
</evidence>
<dbReference type="RefSeq" id="WP_013450762.1">
    <property type="nucleotide sequence ID" value="NC_014758.1"/>
</dbReference>
<dbReference type="OrthoDB" id="8858387at2"/>
<name>E4TFZ9_CALNY</name>
<reference evidence="9 10" key="2">
    <citation type="journal article" date="2011" name="Stand. Genomic Sci.">
        <title>Complete genome sequence of Calditerrivibrio nitroreducens type strain (Yu37-1).</title>
        <authorList>
            <person name="Pitluck S."/>
            <person name="Sikorski J."/>
            <person name="Zeytun A."/>
            <person name="Lapidus A."/>
            <person name="Nolan M."/>
            <person name="Lucas S."/>
            <person name="Hammon N."/>
            <person name="Deshpande S."/>
            <person name="Cheng J.F."/>
            <person name="Tapia R."/>
            <person name="Han C."/>
            <person name="Goodwin L."/>
            <person name="Liolios K."/>
            <person name="Pagani I."/>
            <person name="Ivanova N."/>
            <person name="Mavromatis K."/>
            <person name="Pati A."/>
            <person name="Chen A."/>
            <person name="Palaniappan K."/>
            <person name="Hauser L."/>
            <person name="Chang Y.J."/>
            <person name="Jeffries C.D."/>
            <person name="Detter J.C."/>
            <person name="Brambilla E."/>
            <person name="Djao O.D."/>
            <person name="Rohde M."/>
            <person name="Spring S."/>
            <person name="Goker M."/>
            <person name="Woyke T."/>
            <person name="Bristow J."/>
            <person name="Eisen J.A."/>
            <person name="Markowitz V."/>
            <person name="Hugenholtz P."/>
            <person name="Kyrpides N.C."/>
            <person name="Klenk H.P."/>
            <person name="Land M."/>
        </authorList>
    </citation>
    <scope>NUCLEOTIDE SEQUENCE [LARGE SCALE GENOMIC DNA]</scope>
    <source>
        <strain evidence="10">DSM 19672 / NBRC 101217 / Yu37-1</strain>
    </source>
</reference>
<evidence type="ECO:0000256" key="1">
    <source>
        <dbReference type="ARBA" id="ARBA00004162"/>
    </source>
</evidence>
<dbReference type="EMBL" id="CP002347">
    <property type="protein sequence ID" value="ADR18549.1"/>
    <property type="molecule type" value="Genomic_DNA"/>
</dbReference>
<dbReference type="STRING" id="768670.Calni_0637"/>
<dbReference type="Pfam" id="PF02472">
    <property type="entry name" value="ExbD"/>
    <property type="match status" value="1"/>
</dbReference>
<dbReference type="PANTHER" id="PTHR30558:SF13">
    <property type="entry name" value="BIOPOLYMER TRANSPORT PROTEIN EXBD2"/>
    <property type="match status" value="1"/>
</dbReference>